<proteinExistence type="predicted"/>
<reference evidence="1 2" key="1">
    <citation type="journal article" date="2023" name="Life. Sci Alliance">
        <title>Evolutionary insights into 3D genome organization and epigenetic landscape of Vigna mungo.</title>
        <authorList>
            <person name="Junaid A."/>
            <person name="Singh B."/>
            <person name="Bhatia S."/>
        </authorList>
    </citation>
    <scope>NUCLEOTIDE SEQUENCE [LARGE SCALE GENOMIC DNA]</scope>
    <source>
        <strain evidence="1">Urdbean</strain>
    </source>
</reference>
<accession>A0AAQ3RJW3</accession>
<keyword evidence="2" id="KW-1185">Reference proteome</keyword>
<gene>
    <name evidence="1" type="ORF">V8G54_028972</name>
</gene>
<evidence type="ECO:0000313" key="2">
    <source>
        <dbReference type="Proteomes" id="UP001374535"/>
    </source>
</evidence>
<organism evidence="1 2">
    <name type="scientific">Vigna mungo</name>
    <name type="common">Black gram</name>
    <name type="synonym">Phaseolus mungo</name>
    <dbReference type="NCBI Taxonomy" id="3915"/>
    <lineage>
        <taxon>Eukaryota</taxon>
        <taxon>Viridiplantae</taxon>
        <taxon>Streptophyta</taxon>
        <taxon>Embryophyta</taxon>
        <taxon>Tracheophyta</taxon>
        <taxon>Spermatophyta</taxon>
        <taxon>Magnoliopsida</taxon>
        <taxon>eudicotyledons</taxon>
        <taxon>Gunneridae</taxon>
        <taxon>Pentapetalae</taxon>
        <taxon>rosids</taxon>
        <taxon>fabids</taxon>
        <taxon>Fabales</taxon>
        <taxon>Fabaceae</taxon>
        <taxon>Papilionoideae</taxon>
        <taxon>50 kb inversion clade</taxon>
        <taxon>NPAAA clade</taxon>
        <taxon>indigoferoid/millettioid clade</taxon>
        <taxon>Phaseoleae</taxon>
        <taxon>Vigna</taxon>
    </lineage>
</organism>
<name>A0AAQ3RJW3_VIGMU</name>
<dbReference type="EMBL" id="CP144692">
    <property type="protein sequence ID" value="WVY96821.1"/>
    <property type="molecule type" value="Genomic_DNA"/>
</dbReference>
<protein>
    <submittedName>
        <fullName evidence="1">Uncharacterized protein</fullName>
    </submittedName>
</protein>
<evidence type="ECO:0000313" key="1">
    <source>
        <dbReference type="EMBL" id="WVY96821.1"/>
    </source>
</evidence>
<dbReference type="AlphaFoldDB" id="A0AAQ3RJW3"/>
<sequence length="126" mass="14334">MLIETGWLNLFGVDGSGREPTAMGSGLVLREFKPNAPSAPWTDSITRFSLDRERLTLLIFRDGQRDIPCCLQMRFIVVGQTPRLFAASFRLPAKYRCKTSRLIDFSVFPRFLSKGFFEVLVSKVII</sequence>
<dbReference type="Proteomes" id="UP001374535">
    <property type="component" value="Chromosome 9"/>
</dbReference>